<keyword evidence="5" id="KW-0028">Amino-acid biosynthesis</keyword>
<comment type="catalytic activity">
    <reaction evidence="12">
        <text>O-phospho-D-serine + H2O = D-serine + phosphate</text>
        <dbReference type="Rhea" id="RHEA:24873"/>
        <dbReference type="ChEBI" id="CHEBI:15377"/>
        <dbReference type="ChEBI" id="CHEBI:35247"/>
        <dbReference type="ChEBI" id="CHEBI:43474"/>
        <dbReference type="ChEBI" id="CHEBI:58680"/>
        <dbReference type="EC" id="3.1.3.3"/>
    </reaction>
</comment>
<dbReference type="GO" id="GO:0000287">
    <property type="term" value="F:magnesium ion binding"/>
    <property type="evidence" value="ECO:0007669"/>
    <property type="project" value="TreeGrafter"/>
</dbReference>
<evidence type="ECO:0000256" key="10">
    <source>
        <dbReference type="ARBA" id="ARBA00031693"/>
    </source>
</evidence>
<dbReference type="NCBIfam" id="TIGR00338">
    <property type="entry name" value="serB"/>
    <property type="match status" value="1"/>
</dbReference>
<keyword evidence="15" id="KW-1185">Reference proteome</keyword>
<evidence type="ECO:0000256" key="6">
    <source>
        <dbReference type="ARBA" id="ARBA00022723"/>
    </source>
</evidence>
<evidence type="ECO:0000256" key="9">
    <source>
        <dbReference type="ARBA" id="ARBA00023299"/>
    </source>
</evidence>
<dbReference type="EMBL" id="JACIBT010000001">
    <property type="protein sequence ID" value="MBB3666842.1"/>
    <property type="molecule type" value="Genomic_DNA"/>
</dbReference>
<keyword evidence="9" id="KW-0718">Serine biosynthesis</keyword>
<feature type="active site" description="Nucleophile" evidence="13">
    <location>
        <position position="108"/>
    </location>
</feature>
<dbReference type="InterPro" id="IPR004469">
    <property type="entry name" value="PSP"/>
</dbReference>
<dbReference type="GO" id="GO:0005737">
    <property type="term" value="C:cytoplasm"/>
    <property type="evidence" value="ECO:0007669"/>
    <property type="project" value="TreeGrafter"/>
</dbReference>
<dbReference type="EC" id="3.1.3.3" evidence="4"/>
<dbReference type="PANTHER" id="PTHR43344">
    <property type="entry name" value="PHOSPHOSERINE PHOSPHATASE"/>
    <property type="match status" value="1"/>
</dbReference>
<dbReference type="SFLD" id="SFLDF00029">
    <property type="entry name" value="phosphoserine_phosphatase"/>
    <property type="match status" value="1"/>
</dbReference>
<dbReference type="AlphaFoldDB" id="A0A7W5XJW9"/>
<dbReference type="SUPFAM" id="SSF56784">
    <property type="entry name" value="HAD-like"/>
    <property type="match status" value="1"/>
</dbReference>
<accession>A0A7W5XJW9</accession>
<comment type="cofactor">
    <cofactor evidence="1">
        <name>Mg(2+)</name>
        <dbReference type="ChEBI" id="CHEBI:18420"/>
    </cofactor>
</comment>
<dbReference type="InterPro" id="IPR023214">
    <property type="entry name" value="HAD_sf"/>
</dbReference>
<comment type="similarity">
    <text evidence="3">Belongs to the HAD-like hydrolase superfamily. SerB family.</text>
</comment>
<dbReference type="SFLD" id="SFLDS00003">
    <property type="entry name" value="Haloacid_Dehalogenase"/>
    <property type="match status" value="1"/>
</dbReference>
<dbReference type="GO" id="GO:0036424">
    <property type="term" value="F:L-phosphoserine phosphatase activity"/>
    <property type="evidence" value="ECO:0007669"/>
    <property type="project" value="InterPro"/>
</dbReference>
<name>A0A7W5XJW9_9MICC</name>
<dbReference type="Proteomes" id="UP000547528">
    <property type="component" value="Unassembled WGS sequence"/>
</dbReference>
<organism evidence="14 15">
    <name type="scientific">Garicola koreensis</name>
    <dbReference type="NCBI Taxonomy" id="1262554"/>
    <lineage>
        <taxon>Bacteria</taxon>
        <taxon>Bacillati</taxon>
        <taxon>Actinomycetota</taxon>
        <taxon>Actinomycetes</taxon>
        <taxon>Micrococcales</taxon>
        <taxon>Micrococcaceae</taxon>
        <taxon>Garicola</taxon>
    </lineage>
</organism>
<keyword evidence="6" id="KW-0479">Metal-binding</keyword>
<dbReference type="Gene3D" id="3.40.50.1000">
    <property type="entry name" value="HAD superfamily/HAD-like"/>
    <property type="match status" value="1"/>
</dbReference>
<comment type="pathway">
    <text evidence="2">Amino-acid biosynthesis; L-serine biosynthesis; L-serine from 3-phospho-D-glycerate: step 3/3.</text>
</comment>
<dbReference type="UniPathway" id="UPA00135">
    <property type="reaction ID" value="UER00198"/>
</dbReference>
<gene>
    <name evidence="14" type="ORF">FHX47_000435</name>
</gene>
<evidence type="ECO:0000256" key="11">
    <source>
        <dbReference type="ARBA" id="ARBA00048138"/>
    </source>
</evidence>
<dbReference type="InterPro" id="IPR036412">
    <property type="entry name" value="HAD-like_sf"/>
</dbReference>
<dbReference type="NCBIfam" id="TIGR01488">
    <property type="entry name" value="HAD-SF-IB"/>
    <property type="match status" value="1"/>
</dbReference>
<evidence type="ECO:0000256" key="1">
    <source>
        <dbReference type="ARBA" id="ARBA00001946"/>
    </source>
</evidence>
<protein>
    <recommendedName>
        <fullName evidence="4">phosphoserine phosphatase</fullName>
        <ecNumber evidence="4">3.1.3.3</ecNumber>
    </recommendedName>
    <alternativeName>
        <fullName evidence="10">O-phosphoserine phosphohydrolase</fullName>
    </alternativeName>
</protein>
<comment type="caution">
    <text evidence="14">The sequence shown here is derived from an EMBL/GenBank/DDBJ whole genome shotgun (WGS) entry which is preliminary data.</text>
</comment>
<keyword evidence="7 14" id="KW-0378">Hydrolase</keyword>
<evidence type="ECO:0000256" key="8">
    <source>
        <dbReference type="ARBA" id="ARBA00022842"/>
    </source>
</evidence>
<keyword evidence="8" id="KW-0460">Magnesium</keyword>
<evidence type="ECO:0000256" key="4">
    <source>
        <dbReference type="ARBA" id="ARBA00012640"/>
    </source>
</evidence>
<dbReference type="SFLD" id="SFLDG01136">
    <property type="entry name" value="C1.6:_Phosphoserine_Phosphatas"/>
    <property type="match status" value="1"/>
</dbReference>
<evidence type="ECO:0000256" key="2">
    <source>
        <dbReference type="ARBA" id="ARBA00005135"/>
    </source>
</evidence>
<dbReference type="Pfam" id="PF12710">
    <property type="entry name" value="HAD"/>
    <property type="match status" value="1"/>
</dbReference>
<evidence type="ECO:0000256" key="7">
    <source>
        <dbReference type="ARBA" id="ARBA00022801"/>
    </source>
</evidence>
<reference evidence="14 15" key="1">
    <citation type="submission" date="2020-08" db="EMBL/GenBank/DDBJ databases">
        <title>Sequencing the genomes of 1000 actinobacteria strains.</title>
        <authorList>
            <person name="Klenk H.-P."/>
        </authorList>
    </citation>
    <scope>NUCLEOTIDE SEQUENCE [LARGE SCALE GENOMIC DNA]</scope>
    <source>
        <strain evidence="14 15">DSM 28238</strain>
    </source>
</reference>
<dbReference type="GO" id="GO:0006564">
    <property type="term" value="P:L-serine biosynthetic process"/>
    <property type="evidence" value="ECO:0007669"/>
    <property type="project" value="UniProtKB-KW"/>
</dbReference>
<comment type="catalytic activity">
    <reaction evidence="11">
        <text>O-phospho-L-serine + H2O = L-serine + phosphate</text>
        <dbReference type="Rhea" id="RHEA:21208"/>
        <dbReference type="ChEBI" id="CHEBI:15377"/>
        <dbReference type="ChEBI" id="CHEBI:33384"/>
        <dbReference type="ChEBI" id="CHEBI:43474"/>
        <dbReference type="ChEBI" id="CHEBI:57524"/>
        <dbReference type="EC" id="3.1.3.3"/>
    </reaction>
</comment>
<dbReference type="InterPro" id="IPR050582">
    <property type="entry name" value="HAD-like_SerB"/>
</dbReference>
<feature type="active site" description="Proton donor" evidence="13">
    <location>
        <position position="110"/>
    </location>
</feature>
<evidence type="ECO:0000256" key="5">
    <source>
        <dbReference type="ARBA" id="ARBA00022605"/>
    </source>
</evidence>
<evidence type="ECO:0000256" key="13">
    <source>
        <dbReference type="PIRSR" id="PIRSR604469-1"/>
    </source>
</evidence>
<proteinExistence type="inferred from homology"/>
<dbReference type="PANTHER" id="PTHR43344:SF2">
    <property type="entry name" value="PHOSPHOSERINE PHOSPHATASE"/>
    <property type="match status" value="1"/>
</dbReference>
<evidence type="ECO:0000313" key="14">
    <source>
        <dbReference type="EMBL" id="MBB3666842.1"/>
    </source>
</evidence>
<dbReference type="RefSeq" id="WP_183357236.1">
    <property type="nucleotide sequence ID" value="NZ_BAABKR010000008.1"/>
</dbReference>
<evidence type="ECO:0000256" key="3">
    <source>
        <dbReference type="ARBA" id="ARBA00009184"/>
    </source>
</evidence>
<sequence>MTDASAGAVAMIAADQLDGALIRSLTAEFDRRGVVHHAEAASFSSATGPVRAVRWWLSLADSDDDYGTQLIHSLLEDAAEQLGGVERTTTTVLPRQLDSSGTRMLIMDVDSTLIDQEVIDLLADHAGRAAEVAAVTERAMRGELDFAESLHARVQTLAGLPSSVLTETFARVSATAGAAELIAAFSRDGHPVFAVSGGFTQILAPLAQQLGLTDFAANHLQLADDQLTGRVEGEVVDRTVKRRRMQQWAAEYAADAQNVVAVGDGANDLDMVTSAGVGVAFCAKPALAEHADLVIRHRNLELVGYALGLSRKDADEY</sequence>
<evidence type="ECO:0000256" key="12">
    <source>
        <dbReference type="ARBA" id="ARBA00048523"/>
    </source>
</evidence>
<evidence type="ECO:0000313" key="15">
    <source>
        <dbReference type="Proteomes" id="UP000547528"/>
    </source>
</evidence>
<dbReference type="SFLD" id="SFLDG01137">
    <property type="entry name" value="C1.6.1:_Phosphoserine_Phosphat"/>
    <property type="match status" value="1"/>
</dbReference>